<dbReference type="AlphaFoldDB" id="X1FPM7"/>
<evidence type="ECO:0000256" key="1">
    <source>
        <dbReference type="SAM" id="Phobius"/>
    </source>
</evidence>
<evidence type="ECO:0008006" key="3">
    <source>
        <dbReference type="Google" id="ProtNLM"/>
    </source>
</evidence>
<protein>
    <recommendedName>
        <fullName evidence="3">DUF304 domain-containing protein</fullName>
    </recommendedName>
</protein>
<keyword evidence="1" id="KW-0812">Transmembrane</keyword>
<accession>X1FPM7</accession>
<keyword evidence="1" id="KW-1133">Transmembrane helix</keyword>
<organism evidence="2">
    <name type="scientific">marine sediment metagenome</name>
    <dbReference type="NCBI Taxonomy" id="412755"/>
    <lineage>
        <taxon>unclassified sequences</taxon>
        <taxon>metagenomes</taxon>
        <taxon>ecological metagenomes</taxon>
    </lineage>
</organism>
<dbReference type="EMBL" id="BARU01006361">
    <property type="protein sequence ID" value="GAH46937.1"/>
    <property type="molecule type" value="Genomic_DNA"/>
</dbReference>
<proteinExistence type="predicted"/>
<sequence length="166" mass="18355">MTDEANSQEIPTSVECRATKDPAVRLFILAAMMIGIGVWCLFDMHKYPYKSISEDLNGFFTYVFNHYSPIVLLPLGLLAGLKAVMGLRRRLVADGEGIGYVGRQKISWSAVKSLDSAKLASKGILDVTYDTGAGERTLVLDSWRLQNFRDLVRLVESKLSPDAPGQ</sequence>
<evidence type="ECO:0000313" key="2">
    <source>
        <dbReference type="EMBL" id="GAH46937.1"/>
    </source>
</evidence>
<feature type="transmembrane region" description="Helical" evidence="1">
    <location>
        <begin position="23"/>
        <end position="42"/>
    </location>
</feature>
<keyword evidence="1" id="KW-0472">Membrane</keyword>
<name>X1FPM7_9ZZZZ</name>
<feature type="transmembrane region" description="Helical" evidence="1">
    <location>
        <begin position="62"/>
        <end position="81"/>
    </location>
</feature>
<comment type="caution">
    <text evidence="2">The sequence shown here is derived from an EMBL/GenBank/DDBJ whole genome shotgun (WGS) entry which is preliminary data.</text>
</comment>
<reference evidence="2" key="1">
    <citation type="journal article" date="2014" name="Front. Microbiol.">
        <title>High frequency of phylogenetically diverse reductive dehalogenase-homologous genes in deep subseafloor sedimentary metagenomes.</title>
        <authorList>
            <person name="Kawai M."/>
            <person name="Futagami T."/>
            <person name="Toyoda A."/>
            <person name="Takaki Y."/>
            <person name="Nishi S."/>
            <person name="Hori S."/>
            <person name="Arai W."/>
            <person name="Tsubouchi T."/>
            <person name="Morono Y."/>
            <person name="Uchiyama I."/>
            <person name="Ito T."/>
            <person name="Fujiyama A."/>
            <person name="Inagaki F."/>
            <person name="Takami H."/>
        </authorList>
    </citation>
    <scope>NUCLEOTIDE SEQUENCE</scope>
    <source>
        <strain evidence="2">Expedition CK06-06</strain>
    </source>
</reference>
<gene>
    <name evidence="2" type="ORF">S03H2_12508</name>
</gene>